<dbReference type="GeneID" id="25310978"/>
<feature type="transmembrane region" description="Helical" evidence="6">
    <location>
        <begin position="188"/>
        <end position="206"/>
    </location>
</feature>
<evidence type="ECO:0000256" key="2">
    <source>
        <dbReference type="ARBA" id="ARBA00022448"/>
    </source>
</evidence>
<gene>
    <name evidence="7" type="ORF">Z517_11488</name>
</gene>
<evidence type="ECO:0000313" key="7">
    <source>
        <dbReference type="EMBL" id="KIW74718.1"/>
    </source>
</evidence>
<keyword evidence="4 6" id="KW-1133">Transmembrane helix</keyword>
<feature type="transmembrane region" description="Helical" evidence="6">
    <location>
        <begin position="286"/>
        <end position="313"/>
    </location>
</feature>
<reference evidence="7 8" key="1">
    <citation type="submission" date="2015-01" db="EMBL/GenBank/DDBJ databases">
        <title>The Genome Sequence of Fonsecaea pedrosoi CBS 271.37.</title>
        <authorList>
            <consortium name="The Broad Institute Genomics Platform"/>
            <person name="Cuomo C."/>
            <person name="de Hoog S."/>
            <person name="Gorbushina A."/>
            <person name="Stielow B."/>
            <person name="Teixiera M."/>
            <person name="Abouelleil A."/>
            <person name="Chapman S.B."/>
            <person name="Priest M."/>
            <person name="Young S.K."/>
            <person name="Wortman J."/>
            <person name="Nusbaum C."/>
            <person name="Birren B."/>
        </authorList>
    </citation>
    <scope>NUCLEOTIDE SEQUENCE [LARGE SCALE GENOMIC DNA]</scope>
    <source>
        <strain evidence="7 8">CBS 271.37</strain>
    </source>
</reference>
<dbReference type="VEuPathDB" id="FungiDB:Z517_11488"/>
<dbReference type="EMBL" id="KN846976">
    <property type="protein sequence ID" value="KIW74718.1"/>
    <property type="molecule type" value="Genomic_DNA"/>
</dbReference>
<dbReference type="AlphaFoldDB" id="A0A0D2G1N2"/>
<evidence type="ECO:0000256" key="3">
    <source>
        <dbReference type="ARBA" id="ARBA00022692"/>
    </source>
</evidence>
<organism evidence="7 8">
    <name type="scientific">Fonsecaea pedrosoi CBS 271.37</name>
    <dbReference type="NCBI Taxonomy" id="1442368"/>
    <lineage>
        <taxon>Eukaryota</taxon>
        <taxon>Fungi</taxon>
        <taxon>Dikarya</taxon>
        <taxon>Ascomycota</taxon>
        <taxon>Pezizomycotina</taxon>
        <taxon>Eurotiomycetes</taxon>
        <taxon>Chaetothyriomycetidae</taxon>
        <taxon>Chaetothyriales</taxon>
        <taxon>Herpotrichiellaceae</taxon>
        <taxon>Fonsecaea</taxon>
    </lineage>
</organism>
<keyword evidence="5 6" id="KW-0472">Membrane</keyword>
<evidence type="ECO:0000256" key="5">
    <source>
        <dbReference type="ARBA" id="ARBA00023136"/>
    </source>
</evidence>
<feature type="transmembrane region" description="Helical" evidence="6">
    <location>
        <begin position="218"/>
        <end position="237"/>
    </location>
</feature>
<keyword evidence="2" id="KW-0813">Transport</keyword>
<dbReference type="Proteomes" id="UP000053029">
    <property type="component" value="Unassembled WGS sequence"/>
</dbReference>
<dbReference type="GO" id="GO:0016020">
    <property type="term" value="C:membrane"/>
    <property type="evidence" value="ECO:0007669"/>
    <property type="project" value="UniProtKB-SubCell"/>
</dbReference>
<evidence type="ECO:0000256" key="1">
    <source>
        <dbReference type="ARBA" id="ARBA00004141"/>
    </source>
</evidence>
<evidence type="ECO:0000256" key="6">
    <source>
        <dbReference type="SAM" id="Phobius"/>
    </source>
</evidence>
<evidence type="ECO:0000256" key="4">
    <source>
        <dbReference type="ARBA" id="ARBA00022989"/>
    </source>
</evidence>
<protein>
    <recommendedName>
        <fullName evidence="9">Major facilitator superfamily (MFS) profile domain-containing protein</fullName>
    </recommendedName>
</protein>
<accession>A0A0D2G1N2</accession>
<dbReference type="RefSeq" id="XP_013278526.1">
    <property type="nucleotide sequence ID" value="XM_013423072.1"/>
</dbReference>
<dbReference type="PANTHER" id="PTHR43791">
    <property type="entry name" value="PERMEASE-RELATED"/>
    <property type="match status" value="1"/>
</dbReference>
<feature type="transmembrane region" description="Helical" evidence="6">
    <location>
        <begin position="156"/>
        <end position="176"/>
    </location>
</feature>
<evidence type="ECO:0000313" key="8">
    <source>
        <dbReference type="Proteomes" id="UP000053029"/>
    </source>
</evidence>
<dbReference type="SUPFAM" id="SSF103473">
    <property type="entry name" value="MFS general substrate transporter"/>
    <property type="match status" value="1"/>
</dbReference>
<keyword evidence="8" id="KW-1185">Reference proteome</keyword>
<dbReference type="GO" id="GO:0022857">
    <property type="term" value="F:transmembrane transporter activity"/>
    <property type="evidence" value="ECO:0007669"/>
    <property type="project" value="TreeGrafter"/>
</dbReference>
<comment type="subcellular location">
    <subcellularLocation>
        <location evidence="1">Membrane</location>
        <topology evidence="1">Multi-pass membrane protein</topology>
    </subcellularLocation>
</comment>
<dbReference type="HOGENOM" id="CLU_831668_0_0_1"/>
<feature type="transmembrane region" description="Helical" evidence="6">
    <location>
        <begin position="124"/>
        <end position="141"/>
    </location>
</feature>
<proteinExistence type="predicted"/>
<evidence type="ECO:0008006" key="9">
    <source>
        <dbReference type="Google" id="ProtNLM"/>
    </source>
</evidence>
<keyword evidence="3 6" id="KW-0812">Transmembrane</keyword>
<sequence length="334" mass="38012">MCDRGYSFGSLTDDLSCIPNSGRAARRKRIAIQMHMHMIPHSEARLEGEGYERGLSGQGDENARLKNDESPDIQEHRATVERFSSQEQKSIIWRIDWRVMPIIGAIFCICLLDRAKLGAANIAGMRYSIITLVFFPTYIVFEIPATLLTRWISPRLFLSSVVMTWAVILIGAGTWYTRYEMHKRCSMWYFIASTLTSCGGILTYGLMQMHGTAGRAGWRWVSTAGIGLAGSVLLVGFPESKKRYRRFLSDAEMSFVLARINLDRNDADITPFNLWEFLSHTFDLKLWLFGLIYCFTLIVGYSFAYFLLIILFYKLEFSLAAAQCLVTPPYFLGG</sequence>
<dbReference type="InterPro" id="IPR036259">
    <property type="entry name" value="MFS_trans_sf"/>
</dbReference>
<name>A0A0D2G1N2_9EURO</name>
<dbReference type="PANTHER" id="PTHR43791:SF47">
    <property type="entry name" value="MAJOR FACILITATOR SUPERFAMILY (MFS) PROFILE DOMAIN-CONTAINING PROTEIN-RELATED"/>
    <property type="match status" value="1"/>
</dbReference>